<protein>
    <recommendedName>
        <fullName evidence="2">TonB-dependent receptor-like beta-barrel domain-containing protein</fullName>
    </recommendedName>
</protein>
<name>A0A382UZR0_9ZZZZ</name>
<feature type="non-terminal residue" evidence="1">
    <location>
        <position position="1"/>
    </location>
</feature>
<sequence length="121" mass="14066">FKRWIERDVPIGHSMGSDAHNLLINSYFPLNKNLAVGLSFNWMKHGGGTAIERLLDWPNDVPCETNFGYNREVFPSASNITYSGNTKFYYIIQDWMLAEIQISVYKKMSPFYKTTFSFHLD</sequence>
<accession>A0A382UZR0</accession>
<proteinExistence type="predicted"/>
<dbReference type="EMBL" id="UINC01147690">
    <property type="protein sequence ID" value="SVD39161.1"/>
    <property type="molecule type" value="Genomic_DNA"/>
</dbReference>
<dbReference type="AlphaFoldDB" id="A0A382UZR0"/>
<reference evidence="1" key="1">
    <citation type="submission" date="2018-05" db="EMBL/GenBank/DDBJ databases">
        <authorList>
            <person name="Lanie J.A."/>
            <person name="Ng W.-L."/>
            <person name="Kazmierczak K.M."/>
            <person name="Andrzejewski T.M."/>
            <person name="Davidsen T.M."/>
            <person name="Wayne K.J."/>
            <person name="Tettelin H."/>
            <person name="Glass J.I."/>
            <person name="Rusch D."/>
            <person name="Podicherti R."/>
            <person name="Tsui H.-C.T."/>
            <person name="Winkler M.E."/>
        </authorList>
    </citation>
    <scope>NUCLEOTIDE SEQUENCE</scope>
</reference>
<evidence type="ECO:0000313" key="1">
    <source>
        <dbReference type="EMBL" id="SVD39161.1"/>
    </source>
</evidence>
<gene>
    <name evidence="1" type="ORF">METZ01_LOCUS392015</name>
</gene>
<organism evidence="1">
    <name type="scientific">marine metagenome</name>
    <dbReference type="NCBI Taxonomy" id="408172"/>
    <lineage>
        <taxon>unclassified sequences</taxon>
        <taxon>metagenomes</taxon>
        <taxon>ecological metagenomes</taxon>
    </lineage>
</organism>
<evidence type="ECO:0008006" key="2">
    <source>
        <dbReference type="Google" id="ProtNLM"/>
    </source>
</evidence>